<dbReference type="Proteomes" id="UP000516421">
    <property type="component" value="Chromosome"/>
</dbReference>
<keyword evidence="4" id="KW-1185">Reference proteome</keyword>
<dbReference type="AlphaFoldDB" id="A0A7H2BM73"/>
<dbReference type="PANTHER" id="PTHR42698">
    <property type="entry name" value="GTPASE ERA"/>
    <property type="match status" value="1"/>
</dbReference>
<dbReference type="PANTHER" id="PTHR42698:SF1">
    <property type="entry name" value="GTPASE ERA, MITOCHONDRIAL"/>
    <property type="match status" value="1"/>
</dbReference>
<proteinExistence type="predicted"/>
<dbReference type="GO" id="GO:0005829">
    <property type="term" value="C:cytosol"/>
    <property type="evidence" value="ECO:0007669"/>
    <property type="project" value="TreeGrafter"/>
</dbReference>
<feature type="transmembrane region" description="Helical" evidence="1">
    <location>
        <begin position="504"/>
        <end position="524"/>
    </location>
</feature>
<evidence type="ECO:0000259" key="2">
    <source>
        <dbReference type="Pfam" id="PF00350"/>
    </source>
</evidence>
<dbReference type="GO" id="GO:0043024">
    <property type="term" value="F:ribosomal small subunit binding"/>
    <property type="evidence" value="ECO:0007669"/>
    <property type="project" value="TreeGrafter"/>
</dbReference>
<evidence type="ECO:0000313" key="4">
    <source>
        <dbReference type="Proteomes" id="UP000516421"/>
    </source>
</evidence>
<sequence>MSPAHRNAEQSLTHLAQRVDSLNTAVELGEGRVDADSMDHVQKILERTSRRRELSAEHTVIGFFGATGSGKSSLFNAVIGQKVAQSAARRPTTSKAQAAVWGREGSEELLDWLDVENRVYFDDDGENAAQSLNRAEVPQTDGMWNRMKKMMGRANLQTHSGGLILLDLPDFDSIEKSNRAIVERMAGYVDVLVWVFDPQKYADAVIHDEFITPLAEHGAVTMAVLNQADRIRESEMPGVLDSLQRLLAEDGLSDNLLAPPVAVSAKTGDGIDRLRAVLGKVAVEKSAALVRIEADLDSAVATLNEFDGNGIPDGITGTGIRELEHGLYQASNAPAVVSAAAASYQLHAVSNTGWIATRWLLKFRKDPLKRLNLHRENQETSISRSSLPPLSAGQKSQISSSIRRFSRDCAEGVGEPWSHSIRDAARSQEQNLLTALERAVGRVDYQGQKKQWWWILLNIIQWIGIIGALAGLLWLTAMAAAGYFQLQLPPPPVIEGTIFPLPTLLVITGLLLGIVTAVIGRVIAAAGKRMYARKIERQIRSNIEEVSEHYVVEPVRSELDRHQAFGEALANAR</sequence>
<name>A0A7H2BM73_9MICC</name>
<dbReference type="Gene3D" id="3.40.50.300">
    <property type="entry name" value="P-loop containing nucleotide triphosphate hydrolases"/>
    <property type="match status" value="1"/>
</dbReference>
<feature type="transmembrane region" description="Helical" evidence="1">
    <location>
        <begin position="452"/>
        <end position="484"/>
    </location>
</feature>
<organism evidence="3 4">
    <name type="scientific">Rothia amarae</name>
    <dbReference type="NCBI Taxonomy" id="169480"/>
    <lineage>
        <taxon>Bacteria</taxon>
        <taxon>Bacillati</taxon>
        <taxon>Actinomycetota</taxon>
        <taxon>Actinomycetes</taxon>
        <taxon>Micrococcales</taxon>
        <taxon>Micrococcaceae</taxon>
        <taxon>Rothia</taxon>
    </lineage>
</organism>
<feature type="domain" description="Dynamin N-terminal" evidence="2">
    <location>
        <begin position="61"/>
        <end position="227"/>
    </location>
</feature>
<dbReference type="RefSeq" id="WP_190618397.1">
    <property type="nucleotide sequence ID" value="NZ_CP061538.1"/>
</dbReference>
<evidence type="ECO:0000256" key="1">
    <source>
        <dbReference type="SAM" id="Phobius"/>
    </source>
</evidence>
<dbReference type="InterPro" id="IPR027417">
    <property type="entry name" value="P-loop_NTPase"/>
</dbReference>
<keyword evidence="1" id="KW-0812">Transmembrane</keyword>
<accession>A0A7H2BM73</accession>
<dbReference type="GO" id="GO:0019843">
    <property type="term" value="F:rRNA binding"/>
    <property type="evidence" value="ECO:0007669"/>
    <property type="project" value="TreeGrafter"/>
</dbReference>
<dbReference type="EMBL" id="CP061538">
    <property type="protein sequence ID" value="QNV40769.1"/>
    <property type="molecule type" value="Genomic_DNA"/>
</dbReference>
<protein>
    <submittedName>
        <fullName evidence="3">Dynamin family protein</fullName>
    </submittedName>
</protein>
<dbReference type="InterPro" id="IPR045063">
    <property type="entry name" value="Dynamin_N"/>
</dbReference>
<evidence type="ECO:0000313" key="3">
    <source>
        <dbReference type="EMBL" id="QNV40769.1"/>
    </source>
</evidence>
<keyword evidence="1" id="KW-1133">Transmembrane helix</keyword>
<dbReference type="InterPro" id="IPR005662">
    <property type="entry name" value="GTPase_Era-like"/>
</dbReference>
<dbReference type="SUPFAM" id="SSF52540">
    <property type="entry name" value="P-loop containing nucleoside triphosphate hydrolases"/>
    <property type="match status" value="1"/>
</dbReference>
<dbReference type="KEGG" id="rama:IDM48_05105"/>
<dbReference type="GO" id="GO:0000028">
    <property type="term" value="P:ribosomal small subunit assembly"/>
    <property type="evidence" value="ECO:0007669"/>
    <property type="project" value="TreeGrafter"/>
</dbReference>
<dbReference type="GO" id="GO:0005525">
    <property type="term" value="F:GTP binding"/>
    <property type="evidence" value="ECO:0007669"/>
    <property type="project" value="InterPro"/>
</dbReference>
<gene>
    <name evidence="3" type="ORF">IDM48_05105</name>
</gene>
<dbReference type="Pfam" id="PF00350">
    <property type="entry name" value="Dynamin_N"/>
    <property type="match status" value="1"/>
</dbReference>
<keyword evidence="1" id="KW-0472">Membrane</keyword>
<reference evidence="3 4" key="1">
    <citation type="submission" date="2020-09" db="EMBL/GenBank/DDBJ databases">
        <title>Investigation of environmental microbe.</title>
        <authorList>
            <person name="Ou Y."/>
            <person name="Kang Q."/>
        </authorList>
    </citation>
    <scope>NUCLEOTIDE SEQUENCE [LARGE SCALE GENOMIC DNA]</scope>
    <source>
        <strain evidence="3 4">KJZ-9</strain>
    </source>
</reference>